<evidence type="ECO:0000313" key="3">
    <source>
        <dbReference type="Proteomes" id="UP000635477"/>
    </source>
</evidence>
<reference evidence="2" key="2">
    <citation type="submission" date="2020-05" db="EMBL/GenBank/DDBJ databases">
        <authorList>
            <person name="Kim H.-S."/>
            <person name="Proctor R.H."/>
            <person name="Brown D.W."/>
        </authorList>
    </citation>
    <scope>NUCLEOTIDE SEQUENCE</scope>
    <source>
        <strain evidence="2">NRRL 22465</strain>
    </source>
</reference>
<dbReference type="OrthoDB" id="3928002at2759"/>
<accession>A0A8H4UQT8</accession>
<feature type="compositionally biased region" description="Gly residues" evidence="1">
    <location>
        <begin position="338"/>
        <end position="347"/>
    </location>
</feature>
<dbReference type="EMBL" id="JABEYC010000172">
    <property type="protein sequence ID" value="KAF4981366.1"/>
    <property type="molecule type" value="Genomic_DNA"/>
</dbReference>
<feature type="compositionally biased region" description="Gly residues" evidence="1">
    <location>
        <begin position="356"/>
        <end position="375"/>
    </location>
</feature>
<organism evidence="2 3">
    <name type="scientific">Fusarium zealandicum</name>
    <dbReference type="NCBI Taxonomy" id="1053134"/>
    <lineage>
        <taxon>Eukaryota</taxon>
        <taxon>Fungi</taxon>
        <taxon>Dikarya</taxon>
        <taxon>Ascomycota</taxon>
        <taxon>Pezizomycotina</taxon>
        <taxon>Sordariomycetes</taxon>
        <taxon>Hypocreomycetidae</taxon>
        <taxon>Hypocreales</taxon>
        <taxon>Nectriaceae</taxon>
        <taxon>Fusarium</taxon>
        <taxon>Fusarium staphyleae species complex</taxon>
    </lineage>
</organism>
<feature type="compositionally biased region" description="Basic residues" evidence="1">
    <location>
        <begin position="301"/>
        <end position="316"/>
    </location>
</feature>
<dbReference type="AlphaFoldDB" id="A0A8H4UQT8"/>
<proteinExistence type="predicted"/>
<dbReference type="PANTHER" id="PTHR38049">
    <property type="entry name" value="RICIN B LECTIN DOMAIN-CONTAINING PROTEIN"/>
    <property type="match status" value="1"/>
</dbReference>
<feature type="compositionally biased region" description="Low complexity" evidence="1">
    <location>
        <begin position="319"/>
        <end position="331"/>
    </location>
</feature>
<evidence type="ECO:0000256" key="1">
    <source>
        <dbReference type="SAM" id="MobiDB-lite"/>
    </source>
</evidence>
<feature type="region of interest" description="Disordered" evidence="1">
    <location>
        <begin position="271"/>
        <end position="376"/>
    </location>
</feature>
<protein>
    <submittedName>
        <fullName evidence="2">Uncharacterized protein</fullName>
    </submittedName>
</protein>
<keyword evidence="3" id="KW-1185">Reference proteome</keyword>
<dbReference type="Proteomes" id="UP000635477">
    <property type="component" value="Unassembled WGS sequence"/>
</dbReference>
<sequence length="405" mass="44406">MRNPVFDDSRTCFAFPMARHNDILQEAPTHRVKMTYKIIEEGNPCGGGGGGLGSRILQYERHASSFTAPSFLLSNGKSTRATMVIGLLAIAAIPTVTGVGNAVSAQKRQNESLSKEQQKFHLTFIMRHEGKLQEMGEGVVLYLNLPENPVQGHKFLGWYFKYPGEEGHLGLVSMVSVDPPTLNWIYVDKDTHSLTYGARKDTIGHVIGPWGWSEDDRFLTLEEDYDSFVAVREQGPQGPRWAVYWDPEGDIEDAADQDTCQPSPVVLCNSQAQPIMSTMEKERVSAESDDQTMSSEEPPKRERRSKKKGKSSRRKREQQQQQQSQQQQSSGPLDQLPVGGGDVGNTLGGVTNTLGGLTGGGEQQQSGGGGGGGGSDTLRLRLDLNLDIEIQLKARIHGDLELALL</sequence>
<name>A0A8H4UQT8_9HYPO</name>
<dbReference type="PANTHER" id="PTHR38049:SF1">
    <property type="entry name" value="PROTEIN KINASE DOMAIN-CONTAINING PROTEIN"/>
    <property type="match status" value="1"/>
</dbReference>
<gene>
    <name evidence="2" type="ORF">FZEAL_2796</name>
</gene>
<evidence type="ECO:0000313" key="2">
    <source>
        <dbReference type="EMBL" id="KAF4981366.1"/>
    </source>
</evidence>
<comment type="caution">
    <text evidence="2">The sequence shown here is derived from an EMBL/GenBank/DDBJ whole genome shotgun (WGS) entry which is preliminary data.</text>
</comment>
<reference evidence="2" key="1">
    <citation type="journal article" date="2020" name="BMC Genomics">
        <title>Correction to: Identification and distribution of gene clusters required for synthesis of sphingolipid metabolism inhibitors in diverse species of the filamentous fungus Fusarium.</title>
        <authorList>
            <person name="Kim H.S."/>
            <person name="Lohmar J.M."/>
            <person name="Busman M."/>
            <person name="Brown D.W."/>
            <person name="Naumann T.A."/>
            <person name="Divon H.H."/>
            <person name="Lysoe E."/>
            <person name="Uhlig S."/>
            <person name="Proctor R.H."/>
        </authorList>
    </citation>
    <scope>NUCLEOTIDE SEQUENCE</scope>
    <source>
        <strain evidence="2">NRRL 22465</strain>
    </source>
</reference>